<dbReference type="eggNOG" id="COG1567">
    <property type="taxonomic scope" value="Bacteria"/>
</dbReference>
<dbReference type="RefSeq" id="WP_012465893.1">
    <property type="nucleotide sequence ID" value="NC_010803.1"/>
</dbReference>
<organism evidence="1 2">
    <name type="scientific">Chlorobium limicola (strain DSM 245 / NBRC 103803 / 6330)</name>
    <dbReference type="NCBI Taxonomy" id="290315"/>
    <lineage>
        <taxon>Bacteria</taxon>
        <taxon>Pseudomonadati</taxon>
        <taxon>Chlorobiota</taxon>
        <taxon>Chlorobiia</taxon>
        <taxon>Chlorobiales</taxon>
        <taxon>Chlorobiaceae</taxon>
        <taxon>Chlorobium/Pelodictyon group</taxon>
        <taxon>Chlorobium</taxon>
    </lineage>
</organism>
<gene>
    <name evidence="1" type="ordered locus">Clim_0935</name>
</gene>
<dbReference type="EMBL" id="CP001097">
    <property type="protein sequence ID" value="ACD90014.1"/>
    <property type="molecule type" value="Genomic_DNA"/>
</dbReference>
<accession>B3EIS3</accession>
<evidence type="ECO:0000313" key="1">
    <source>
        <dbReference type="EMBL" id="ACD90014.1"/>
    </source>
</evidence>
<reference evidence="1 2" key="1">
    <citation type="submission" date="2008-05" db="EMBL/GenBank/DDBJ databases">
        <title>Complete sequence of Chlorobium limicola DSM 245.</title>
        <authorList>
            <consortium name="US DOE Joint Genome Institute"/>
            <person name="Lucas S."/>
            <person name="Copeland A."/>
            <person name="Lapidus A."/>
            <person name="Glavina del Rio T."/>
            <person name="Dalin E."/>
            <person name="Tice H."/>
            <person name="Bruce D."/>
            <person name="Goodwin L."/>
            <person name="Pitluck S."/>
            <person name="Schmutz J."/>
            <person name="Larimer F."/>
            <person name="Land M."/>
            <person name="Hauser L."/>
            <person name="Kyrpides N."/>
            <person name="Ovchinnikova G."/>
            <person name="Zhao F."/>
            <person name="Li T."/>
            <person name="Liu Z."/>
            <person name="Overmann J."/>
            <person name="Bryant D.A."/>
            <person name="Richardson P."/>
        </authorList>
    </citation>
    <scope>NUCLEOTIDE SEQUENCE [LARGE SCALE GENOMIC DNA]</scope>
    <source>
        <strain evidence="2">DSM 245 / NBRC 103803 / 6330</strain>
    </source>
</reference>
<dbReference type="Proteomes" id="UP000008841">
    <property type="component" value="Chromosome"/>
</dbReference>
<dbReference type="OrthoDB" id="1550501at2"/>
<sequence>MTWQKYELVFRMLAPLHIGYRTAGNLMQTRSYVPGRVLWAALTTRLTRDEENGTDGLRYIEIGQQVQDHFRFTYLYPATQNGNGYKTYYPWEKDFDYLFLNSYASTSLNYASQSAEEAMLHETEFIAPHTRTGQSVYLVGNVYTKTNLPTPLENWPKALEKLQLGAERGYGWGRVRTVSCDSQGERFYNEPVAELFDGHITAHLKAEKVSGIVGPVEPLIGWERNNDINRKSNWRLTEEAIICYVPGAKVTVDGNYIIGPNGVCGIN</sequence>
<protein>
    <submittedName>
        <fullName evidence="1">Uncharacterized protein</fullName>
    </submittedName>
</protein>
<dbReference type="KEGG" id="cli:Clim_0935"/>
<proteinExistence type="predicted"/>
<dbReference type="STRING" id="290315.Clim_0935"/>
<evidence type="ECO:0000313" key="2">
    <source>
        <dbReference type="Proteomes" id="UP000008841"/>
    </source>
</evidence>
<dbReference type="AlphaFoldDB" id="B3EIS3"/>
<dbReference type="HOGENOM" id="CLU_081549_0_0_10"/>
<name>B3EIS3_CHLL2</name>